<dbReference type="EMBL" id="JAVHJL010000005">
    <property type="protein sequence ID" value="KAK6503804.1"/>
    <property type="molecule type" value="Genomic_DNA"/>
</dbReference>
<dbReference type="CDD" id="cd18186">
    <property type="entry name" value="BTB_POZ_ZBTB_KLHL-like"/>
    <property type="match status" value="1"/>
</dbReference>
<reference evidence="2 3" key="1">
    <citation type="submission" date="2023-08" db="EMBL/GenBank/DDBJ databases">
        <authorList>
            <person name="Palmer J.M."/>
        </authorList>
    </citation>
    <scope>NUCLEOTIDE SEQUENCE [LARGE SCALE GENOMIC DNA]</scope>
    <source>
        <strain evidence="2 3">TWF481</strain>
    </source>
</reference>
<dbReference type="PROSITE" id="PS50097">
    <property type="entry name" value="BTB"/>
    <property type="match status" value="1"/>
</dbReference>
<accession>A0AAV9WA14</accession>
<dbReference type="Proteomes" id="UP001370758">
    <property type="component" value="Unassembled WGS sequence"/>
</dbReference>
<evidence type="ECO:0000313" key="2">
    <source>
        <dbReference type="EMBL" id="KAK6503804.1"/>
    </source>
</evidence>
<keyword evidence="3" id="KW-1185">Reference proteome</keyword>
<evidence type="ECO:0000259" key="1">
    <source>
        <dbReference type="PROSITE" id="PS50097"/>
    </source>
</evidence>
<dbReference type="Pfam" id="PF00651">
    <property type="entry name" value="BTB"/>
    <property type="match status" value="1"/>
</dbReference>
<organism evidence="2 3">
    <name type="scientific">Arthrobotrys musiformis</name>
    <dbReference type="NCBI Taxonomy" id="47236"/>
    <lineage>
        <taxon>Eukaryota</taxon>
        <taxon>Fungi</taxon>
        <taxon>Dikarya</taxon>
        <taxon>Ascomycota</taxon>
        <taxon>Pezizomycotina</taxon>
        <taxon>Orbiliomycetes</taxon>
        <taxon>Orbiliales</taxon>
        <taxon>Orbiliaceae</taxon>
        <taxon>Arthrobotrys</taxon>
    </lineage>
</organism>
<feature type="domain" description="BTB" evidence="1">
    <location>
        <begin position="47"/>
        <end position="116"/>
    </location>
</feature>
<protein>
    <recommendedName>
        <fullName evidence="1">BTB domain-containing protein</fullName>
    </recommendedName>
</protein>
<dbReference type="InterPro" id="IPR000210">
    <property type="entry name" value="BTB/POZ_dom"/>
</dbReference>
<gene>
    <name evidence="2" type="ORF">TWF481_008810</name>
</gene>
<dbReference type="Gene3D" id="3.30.710.10">
    <property type="entry name" value="Potassium Channel Kv1.1, Chain A"/>
    <property type="match status" value="1"/>
</dbReference>
<dbReference type="InterPro" id="IPR011333">
    <property type="entry name" value="SKP1/BTB/POZ_sf"/>
</dbReference>
<dbReference type="AlphaFoldDB" id="A0AAV9WA14"/>
<dbReference type="SUPFAM" id="SSF54695">
    <property type="entry name" value="POZ domain"/>
    <property type="match status" value="1"/>
</dbReference>
<sequence>MDTVGEMVGLTRTQVETLVTIARGLKEDDPYYKRQEIKNLYYESGISDFSVYIGRKKFRFRLHEAALASCSDYFKAASEKRWQQTPTRGIWFKHIDVGVFEVIALWIYGHGYRLPVNPFSRYFIKQTYIAADYLLIPSLKVRILNVVQEFWRHDIIINSIGRRMDPDPYNLYRTLCTFSQTSQHNELKGLRDCATLIIQGFGSHRVGPPRFAHNDESAGVPKMFELLSEAYHIMIMDAICCGCFAKLDVDIKVREKCSCLKCHSAQDLLAQPAEKNPFNLICDFMALRGGNGSGA</sequence>
<proteinExistence type="predicted"/>
<name>A0AAV9WA14_9PEZI</name>
<comment type="caution">
    <text evidence="2">The sequence shown here is derived from an EMBL/GenBank/DDBJ whole genome shotgun (WGS) entry which is preliminary data.</text>
</comment>
<evidence type="ECO:0000313" key="3">
    <source>
        <dbReference type="Proteomes" id="UP001370758"/>
    </source>
</evidence>